<dbReference type="Gene3D" id="3.40.630.30">
    <property type="match status" value="1"/>
</dbReference>
<dbReference type="GO" id="GO:0016747">
    <property type="term" value="F:acyltransferase activity, transferring groups other than amino-acyl groups"/>
    <property type="evidence" value="ECO:0007669"/>
    <property type="project" value="InterPro"/>
</dbReference>
<dbReference type="Proteomes" id="UP000030826">
    <property type="component" value="Unassembled WGS sequence"/>
</dbReference>
<dbReference type="STRING" id="370622.LA66_03130"/>
<dbReference type="PROSITE" id="PS51186">
    <property type="entry name" value="GNAT"/>
    <property type="match status" value="1"/>
</dbReference>
<organism evidence="2 3">
    <name type="scientific">Aureimonas altamirensis</name>
    <dbReference type="NCBI Taxonomy" id="370622"/>
    <lineage>
        <taxon>Bacteria</taxon>
        <taxon>Pseudomonadati</taxon>
        <taxon>Pseudomonadota</taxon>
        <taxon>Alphaproteobacteria</taxon>
        <taxon>Hyphomicrobiales</taxon>
        <taxon>Aurantimonadaceae</taxon>
        <taxon>Aureimonas</taxon>
    </lineage>
</organism>
<reference evidence="2 3" key="1">
    <citation type="submission" date="2014-09" db="EMBL/GenBank/DDBJ databases">
        <title>Isolation and characterization of Aurantimonas altamirensis ON-56566 from clinical sample following a dog bite.</title>
        <authorList>
            <person name="Eshaghi A."/>
            <person name="Li A."/>
            <person name="Shahinas D."/>
            <person name="Bahn P."/>
            <person name="Kus J.V."/>
            <person name="Patel S.N."/>
        </authorList>
    </citation>
    <scope>NUCLEOTIDE SEQUENCE [LARGE SCALE GENOMIC DNA]</scope>
    <source>
        <strain evidence="2 3">ON-56566</strain>
    </source>
</reference>
<evidence type="ECO:0000313" key="2">
    <source>
        <dbReference type="EMBL" id="KHJ55653.1"/>
    </source>
</evidence>
<dbReference type="InterPro" id="IPR016181">
    <property type="entry name" value="Acyl_CoA_acyltransferase"/>
</dbReference>
<dbReference type="Pfam" id="PF13302">
    <property type="entry name" value="Acetyltransf_3"/>
    <property type="match status" value="1"/>
</dbReference>
<dbReference type="SUPFAM" id="SSF55729">
    <property type="entry name" value="Acyl-CoA N-acyltransferases (Nat)"/>
    <property type="match status" value="1"/>
</dbReference>
<comment type="caution">
    <text evidence="2">The sequence shown here is derived from an EMBL/GenBank/DDBJ whole genome shotgun (WGS) entry which is preliminary data.</text>
</comment>
<dbReference type="PANTHER" id="PTHR43792">
    <property type="entry name" value="GNAT FAMILY, PUTATIVE (AFU_ORTHOLOGUE AFUA_3G00765)-RELATED-RELATED"/>
    <property type="match status" value="1"/>
</dbReference>
<evidence type="ECO:0000259" key="1">
    <source>
        <dbReference type="PROSITE" id="PS51186"/>
    </source>
</evidence>
<name>A0A0B1Q484_9HYPH</name>
<accession>A0A0B1Q484</accession>
<dbReference type="InterPro" id="IPR051531">
    <property type="entry name" value="N-acetyltransferase"/>
</dbReference>
<proteinExistence type="predicted"/>
<dbReference type="InterPro" id="IPR000182">
    <property type="entry name" value="GNAT_dom"/>
</dbReference>
<protein>
    <recommendedName>
        <fullName evidence="1">N-acetyltransferase domain-containing protein</fullName>
    </recommendedName>
</protein>
<dbReference type="EMBL" id="JRFJ01000001">
    <property type="protein sequence ID" value="KHJ55653.1"/>
    <property type="molecule type" value="Genomic_DNA"/>
</dbReference>
<gene>
    <name evidence="2" type="ORF">LA66_03130</name>
</gene>
<sequence>MIETERLILSPPTIDDFECSLAMHRHETMARYTGGQLLGREDVWRKLLQGIGHWTTYGYGIFVVRGKADGAFIGEVGLAHFRRGLGEAFEASPEAAWMIEPTAHGRGYAKEAVERAHRWMSSEHAMSRSVCIVHPDNSGSIRVADSLGYERIGQVSYRDADPFMFERIAPIPAG</sequence>
<evidence type="ECO:0000313" key="3">
    <source>
        <dbReference type="Proteomes" id="UP000030826"/>
    </source>
</evidence>
<dbReference type="PANTHER" id="PTHR43792:SF16">
    <property type="entry name" value="N-ACETYLTRANSFERASE DOMAIN-CONTAINING PROTEIN"/>
    <property type="match status" value="1"/>
</dbReference>
<dbReference type="AlphaFoldDB" id="A0A0B1Q484"/>
<feature type="domain" description="N-acetyltransferase" evidence="1">
    <location>
        <begin position="7"/>
        <end position="172"/>
    </location>
</feature>